<accession>A0A3M2LCQ5</accession>
<protein>
    <submittedName>
        <fullName evidence="1">DUF1702 family protein</fullName>
    </submittedName>
</protein>
<evidence type="ECO:0000313" key="1">
    <source>
        <dbReference type="EMBL" id="RMI34510.1"/>
    </source>
</evidence>
<dbReference type="EMBL" id="RFFG01000170">
    <property type="protein sequence ID" value="RMI34510.1"/>
    <property type="molecule type" value="Genomic_DNA"/>
</dbReference>
<dbReference type="Pfam" id="PF08012">
    <property type="entry name" value="DUF1702"/>
    <property type="match status" value="1"/>
</dbReference>
<proteinExistence type="predicted"/>
<reference evidence="1 2" key="1">
    <citation type="submission" date="2018-10" db="EMBL/GenBank/DDBJ databases">
        <title>Isolation from soil.</title>
        <authorList>
            <person name="Hu J."/>
        </authorList>
    </citation>
    <scope>NUCLEOTIDE SEQUENCE [LARGE SCALE GENOMIC DNA]</scope>
    <source>
        <strain evidence="1 2">NEAU-Ht49</strain>
    </source>
</reference>
<dbReference type="Proteomes" id="UP000282674">
    <property type="component" value="Unassembled WGS sequence"/>
</dbReference>
<keyword evidence="2" id="KW-1185">Reference proteome</keyword>
<sequence>MVTSVPAQRTPFLFRPLALDVRSIQLDKSGHAAGDADVRERLDAVVGAFAAGYNTGLATGRGPLGPLGPAGVPAGLAGFAHEGAAMSRTLLDVLTGTRGRRLAGLLEGPGRRHFHLVHVGAGWAYARLRLRPWLGLPGARGLPRWLVWDGWGFHQAYFRPGPVLYEHRIERAARGPSSSVRDQGVGRALWFHACADPDVIGRVVTGFPTHRRGDLWAGIGLAAAYTGARTPDVLASLLRAAEGHRADLAQGAAFAAKARVLSGEVPGGCREAVETLCSASPATAAKWTDVAHDEAAGHGDTLADYQYWRALVRREWRRADGGAER</sequence>
<evidence type="ECO:0000313" key="2">
    <source>
        <dbReference type="Proteomes" id="UP000282674"/>
    </source>
</evidence>
<comment type="caution">
    <text evidence="1">The sequence shown here is derived from an EMBL/GenBank/DDBJ whole genome shotgun (WGS) entry which is preliminary data.</text>
</comment>
<name>A0A3M2LCQ5_9ACTN</name>
<dbReference type="AlphaFoldDB" id="A0A3M2LCQ5"/>
<organism evidence="1 2">
    <name type="scientific">Actinomadura harenae</name>
    <dbReference type="NCBI Taxonomy" id="2483351"/>
    <lineage>
        <taxon>Bacteria</taxon>
        <taxon>Bacillati</taxon>
        <taxon>Actinomycetota</taxon>
        <taxon>Actinomycetes</taxon>
        <taxon>Streptosporangiales</taxon>
        <taxon>Thermomonosporaceae</taxon>
        <taxon>Actinomadura</taxon>
    </lineage>
</organism>
<gene>
    <name evidence="1" type="ORF">EBO15_40940</name>
</gene>
<dbReference type="InterPro" id="IPR012964">
    <property type="entry name" value="DUF1702"/>
</dbReference>